<accession>A0AAD5DAP5</accession>
<protein>
    <submittedName>
        <fullName evidence="2">Uncharacterized protein</fullName>
    </submittedName>
</protein>
<evidence type="ECO:0000256" key="1">
    <source>
        <dbReference type="SAM" id="MobiDB-lite"/>
    </source>
</evidence>
<comment type="caution">
    <text evidence="2">The sequence shown here is derived from an EMBL/GenBank/DDBJ whole genome shotgun (WGS) entry which is preliminary data.</text>
</comment>
<evidence type="ECO:0000313" key="2">
    <source>
        <dbReference type="EMBL" id="KAI7756287.1"/>
    </source>
</evidence>
<gene>
    <name evidence="2" type="ORF">M8C21_032832</name>
</gene>
<sequence>MARRPKVNMENYYAHKETIFQTVWLLTLAHQLEGLSGQRQGRNKFKDLGRFQKQAVGRNRSSGPWRGSQEATGHFM</sequence>
<dbReference type="AlphaFoldDB" id="A0AAD5DAP5"/>
<evidence type="ECO:0000313" key="3">
    <source>
        <dbReference type="Proteomes" id="UP001206925"/>
    </source>
</evidence>
<feature type="region of interest" description="Disordered" evidence="1">
    <location>
        <begin position="55"/>
        <end position="76"/>
    </location>
</feature>
<dbReference type="EMBL" id="JAMZMK010000479">
    <property type="protein sequence ID" value="KAI7756287.1"/>
    <property type="molecule type" value="Genomic_DNA"/>
</dbReference>
<name>A0AAD5DAP5_AMBAR</name>
<dbReference type="Proteomes" id="UP001206925">
    <property type="component" value="Unassembled WGS sequence"/>
</dbReference>
<keyword evidence="3" id="KW-1185">Reference proteome</keyword>
<organism evidence="2 3">
    <name type="scientific">Ambrosia artemisiifolia</name>
    <name type="common">Common ragweed</name>
    <dbReference type="NCBI Taxonomy" id="4212"/>
    <lineage>
        <taxon>Eukaryota</taxon>
        <taxon>Viridiplantae</taxon>
        <taxon>Streptophyta</taxon>
        <taxon>Embryophyta</taxon>
        <taxon>Tracheophyta</taxon>
        <taxon>Spermatophyta</taxon>
        <taxon>Magnoliopsida</taxon>
        <taxon>eudicotyledons</taxon>
        <taxon>Gunneridae</taxon>
        <taxon>Pentapetalae</taxon>
        <taxon>asterids</taxon>
        <taxon>campanulids</taxon>
        <taxon>Asterales</taxon>
        <taxon>Asteraceae</taxon>
        <taxon>Asteroideae</taxon>
        <taxon>Heliantheae alliance</taxon>
        <taxon>Heliantheae</taxon>
        <taxon>Ambrosia</taxon>
    </lineage>
</organism>
<reference evidence="2" key="1">
    <citation type="submission" date="2022-06" db="EMBL/GenBank/DDBJ databases">
        <title>Uncovering the hologenomic basis of an extraordinary plant invasion.</title>
        <authorList>
            <person name="Bieker V.C."/>
            <person name="Martin M.D."/>
            <person name="Gilbert T."/>
            <person name="Hodgins K."/>
            <person name="Battlay P."/>
            <person name="Petersen B."/>
            <person name="Wilson J."/>
        </authorList>
    </citation>
    <scope>NUCLEOTIDE SEQUENCE</scope>
    <source>
        <strain evidence="2">AA19_3_7</strain>
        <tissue evidence="2">Leaf</tissue>
    </source>
</reference>
<proteinExistence type="predicted"/>